<dbReference type="SUPFAM" id="SSF50985">
    <property type="entry name" value="RCC1/BLIP-II"/>
    <property type="match status" value="1"/>
</dbReference>
<gene>
    <name evidence="3" type="ORF">PVAND_008164</name>
</gene>
<comment type="caution">
    <text evidence="3">The sequence shown here is derived from an EMBL/GenBank/DDBJ whole genome shotgun (WGS) entry which is preliminary data.</text>
</comment>
<dbReference type="Gene3D" id="2.130.10.30">
    <property type="entry name" value="Regulator of chromosome condensation 1/beta-lactamase-inhibitor protein II"/>
    <property type="match status" value="2"/>
</dbReference>
<dbReference type="PANTHER" id="PTHR45982">
    <property type="entry name" value="REGULATOR OF CHROMOSOME CONDENSATION"/>
    <property type="match status" value="1"/>
</dbReference>
<dbReference type="PANTHER" id="PTHR45982:SF1">
    <property type="entry name" value="REGULATOR OF CHROMOSOME CONDENSATION"/>
    <property type="match status" value="1"/>
</dbReference>
<dbReference type="EMBL" id="JADBJN010000002">
    <property type="protein sequence ID" value="KAG5678496.1"/>
    <property type="molecule type" value="Genomic_DNA"/>
</dbReference>
<dbReference type="OrthoDB" id="10253607at2759"/>
<keyword evidence="4" id="KW-1185">Reference proteome</keyword>
<name>A0A9J6C9D4_POLVA</name>
<dbReference type="InterPro" id="IPR009091">
    <property type="entry name" value="RCC1/BLIP-II"/>
</dbReference>
<evidence type="ECO:0000256" key="1">
    <source>
        <dbReference type="PROSITE-ProRule" id="PRU00235"/>
    </source>
</evidence>
<evidence type="ECO:0008006" key="5">
    <source>
        <dbReference type="Google" id="ProtNLM"/>
    </source>
</evidence>
<proteinExistence type="predicted"/>
<dbReference type="InterPro" id="IPR000408">
    <property type="entry name" value="Reg_chr_condens"/>
</dbReference>
<evidence type="ECO:0000256" key="2">
    <source>
        <dbReference type="SAM" id="MobiDB-lite"/>
    </source>
</evidence>
<dbReference type="PROSITE" id="PS50012">
    <property type="entry name" value="RCC1_3"/>
    <property type="match status" value="1"/>
</dbReference>
<organism evidence="3 4">
    <name type="scientific">Polypedilum vanderplanki</name>
    <name type="common">Sleeping chironomid midge</name>
    <dbReference type="NCBI Taxonomy" id="319348"/>
    <lineage>
        <taxon>Eukaryota</taxon>
        <taxon>Metazoa</taxon>
        <taxon>Ecdysozoa</taxon>
        <taxon>Arthropoda</taxon>
        <taxon>Hexapoda</taxon>
        <taxon>Insecta</taxon>
        <taxon>Pterygota</taxon>
        <taxon>Neoptera</taxon>
        <taxon>Endopterygota</taxon>
        <taxon>Diptera</taxon>
        <taxon>Nematocera</taxon>
        <taxon>Chironomoidea</taxon>
        <taxon>Chironomidae</taxon>
        <taxon>Chironominae</taxon>
        <taxon>Polypedilum</taxon>
        <taxon>Polypedilum</taxon>
    </lineage>
</organism>
<dbReference type="Proteomes" id="UP001107558">
    <property type="component" value="Chromosome 2"/>
</dbReference>
<feature type="repeat" description="RCC1" evidence="1">
    <location>
        <begin position="53"/>
        <end position="107"/>
    </location>
</feature>
<feature type="compositionally biased region" description="Acidic residues" evidence="2">
    <location>
        <begin position="495"/>
        <end position="506"/>
    </location>
</feature>
<sequence length="641" mass="72383">MDIPETGAVFAFGRSHLTISGDGNDNNYFFVKKDRIKKLICGQNQSAVICESGRLFVWGENPFGQLAIGLCENIVTKPSCVKVIKKLGHTVKDFQYGSNFSVLLTDSSKVFYAGKNIFPFNAKIDSLDGVFKHDVTEIPIELHEYEQFKEQFDMIRAGDEHIVVVNSKRNKLFGWGFNSHYQLAQIDSATVLKEPDVFFQTEEGESIKLLECGKISTCIVTELNNLYLTGRYKAITISSFHKLHEPIPNSTITQVCISDEDDIYLLTESGIVYKSINMKSVNDIAFEEVSFPELNDKIAKIAPGLSFLSIITNSGRCFSLLDDDKTTLIESGKLRDLNVVDINAGAQHVLVSAILRNEDENGNDDNLLLNQTYTINFKKITEMGSGVDNYQEPKTEEQLKSLSKIDSHMHDENTDIHDKNDNISLIDLEESIRGNESRATTLECKDTESSNHSSANKNSSERPNSTIRFIDNGIEKAIIEHKIKNGSVKINMTDTSEENDDDDEDEETKKNISRKKTPMPRARKINIVTAEDLDENGIIDRDEDLYDDNDDVSTSTLRGSDESLEAYINEENKINELNNSNNNIQQQHTSERFRKVKKFMSEIKDKGKGLSCKTADNVIDEYSRERDMTRNDNHKKSCSIM</sequence>
<accession>A0A9J6C9D4</accession>
<evidence type="ECO:0000313" key="4">
    <source>
        <dbReference type="Proteomes" id="UP001107558"/>
    </source>
</evidence>
<protein>
    <recommendedName>
        <fullName evidence="5">X-linked retinitis pigmentosa GTPase regulator-like protein</fullName>
    </recommendedName>
</protein>
<feature type="region of interest" description="Disordered" evidence="2">
    <location>
        <begin position="434"/>
        <end position="467"/>
    </location>
</feature>
<dbReference type="InterPro" id="IPR051553">
    <property type="entry name" value="Ran_GTPase-activating"/>
</dbReference>
<reference evidence="3" key="1">
    <citation type="submission" date="2021-03" db="EMBL/GenBank/DDBJ databases">
        <title>Chromosome level genome of the anhydrobiotic midge Polypedilum vanderplanki.</title>
        <authorList>
            <person name="Yoshida Y."/>
            <person name="Kikawada T."/>
            <person name="Gusev O."/>
        </authorList>
    </citation>
    <scope>NUCLEOTIDE SEQUENCE</scope>
    <source>
        <strain evidence="3">NIAS01</strain>
        <tissue evidence="3">Whole body or cell culture</tissue>
    </source>
</reference>
<dbReference type="Pfam" id="PF00415">
    <property type="entry name" value="RCC1"/>
    <property type="match status" value="1"/>
</dbReference>
<feature type="region of interest" description="Disordered" evidence="2">
    <location>
        <begin position="490"/>
        <end position="518"/>
    </location>
</feature>
<dbReference type="AlphaFoldDB" id="A0A9J6C9D4"/>
<evidence type="ECO:0000313" key="3">
    <source>
        <dbReference type="EMBL" id="KAG5678496.1"/>
    </source>
</evidence>